<keyword evidence="2" id="KW-0812">Transmembrane</keyword>
<dbReference type="EMBL" id="WWCK01000006">
    <property type="protein sequence ID" value="MYM69156.1"/>
    <property type="molecule type" value="Genomic_DNA"/>
</dbReference>
<feature type="transmembrane region" description="Helical" evidence="2">
    <location>
        <begin position="125"/>
        <end position="145"/>
    </location>
</feature>
<feature type="compositionally biased region" description="Basic residues" evidence="1">
    <location>
        <begin position="92"/>
        <end position="101"/>
    </location>
</feature>
<dbReference type="PROSITE" id="PS50076">
    <property type="entry name" value="DNAJ_2"/>
    <property type="match status" value="1"/>
</dbReference>
<feature type="compositionally biased region" description="Basic and acidic residues" evidence="1">
    <location>
        <begin position="102"/>
        <end position="113"/>
    </location>
</feature>
<feature type="region of interest" description="Disordered" evidence="1">
    <location>
        <begin position="87"/>
        <end position="113"/>
    </location>
</feature>
<comment type="caution">
    <text evidence="4">The sequence shown here is derived from an EMBL/GenBank/DDBJ whole genome shotgun (WGS) entry which is preliminary data.</text>
</comment>
<sequence length="346" mass="37908">MAKIHTHYDNLKVSRMAPQEVIRAAYKALSQKYHPDKNPGDEKAARIMAILNSAYETLSDAQRRKEHDEWIASEEWEIEWLESTRNEDGHGHAHRHDKHKHERDWHPEHVNETARPRAPRRDWKVWAGLAVCLALGWAGGATMVAEPQLLSNMLSAAWGGKGGINANAATPDSIAARSTHDPRADAKAELREAWATVRLVDAHVAKPTPIKVVAMSQVVLPAAGTECDSETPTQTLVAPNGEPWPARSGYMEGFPVGNRGDDMQLTLDNAGNASPVFIKVYDMERRANVRYAYVQAHDKLLVDKLANGKYEIRYQNLDAGANPGACGAASRTAVAGAEAGASPVNN</sequence>
<name>A0A7X4KCG4_9BURK</name>
<evidence type="ECO:0000313" key="4">
    <source>
        <dbReference type="EMBL" id="MYM69156.1"/>
    </source>
</evidence>
<feature type="domain" description="J" evidence="3">
    <location>
        <begin position="6"/>
        <end position="71"/>
    </location>
</feature>
<dbReference type="InterPro" id="IPR001623">
    <property type="entry name" value="DnaJ_domain"/>
</dbReference>
<dbReference type="PANTHER" id="PTHR44825">
    <property type="match status" value="1"/>
</dbReference>
<keyword evidence="5" id="KW-1185">Reference proteome</keyword>
<dbReference type="SMART" id="SM00271">
    <property type="entry name" value="DnaJ"/>
    <property type="match status" value="1"/>
</dbReference>
<evidence type="ECO:0000259" key="3">
    <source>
        <dbReference type="PROSITE" id="PS50076"/>
    </source>
</evidence>
<dbReference type="Gene3D" id="1.10.287.110">
    <property type="entry name" value="DnaJ domain"/>
    <property type="match status" value="1"/>
</dbReference>
<dbReference type="InterPro" id="IPR036869">
    <property type="entry name" value="J_dom_sf"/>
</dbReference>
<evidence type="ECO:0000313" key="5">
    <source>
        <dbReference type="Proteomes" id="UP000450012"/>
    </source>
</evidence>
<proteinExistence type="predicted"/>
<dbReference type="Pfam" id="PF00226">
    <property type="entry name" value="DnaJ"/>
    <property type="match status" value="1"/>
</dbReference>
<reference evidence="4 5" key="1">
    <citation type="submission" date="2019-12" db="EMBL/GenBank/DDBJ databases">
        <title>Novel species isolated from a subtropical stream in China.</title>
        <authorList>
            <person name="Lu H."/>
        </authorList>
    </citation>
    <scope>NUCLEOTIDE SEQUENCE [LARGE SCALE GENOMIC DNA]</scope>
    <source>
        <strain evidence="4 5">FT55W</strain>
    </source>
</reference>
<keyword evidence="2" id="KW-0472">Membrane</keyword>
<dbReference type="InterPro" id="IPR052763">
    <property type="entry name" value="DnaJ_C4"/>
</dbReference>
<evidence type="ECO:0000256" key="2">
    <source>
        <dbReference type="SAM" id="Phobius"/>
    </source>
</evidence>
<dbReference type="CDD" id="cd06257">
    <property type="entry name" value="DnaJ"/>
    <property type="match status" value="1"/>
</dbReference>
<dbReference type="PRINTS" id="PR00625">
    <property type="entry name" value="JDOMAIN"/>
</dbReference>
<accession>A0A7X4KCG4</accession>
<dbReference type="RefSeq" id="WP_161015674.1">
    <property type="nucleotide sequence ID" value="NZ_WWCK01000006.1"/>
</dbReference>
<dbReference type="AlphaFoldDB" id="A0A7X4KCG4"/>
<gene>
    <name evidence="4" type="ORF">GTP45_20275</name>
</gene>
<evidence type="ECO:0000256" key="1">
    <source>
        <dbReference type="SAM" id="MobiDB-lite"/>
    </source>
</evidence>
<organism evidence="4 5">
    <name type="scientific">Duganella rivi</name>
    <dbReference type="NCBI Taxonomy" id="2666083"/>
    <lineage>
        <taxon>Bacteria</taxon>
        <taxon>Pseudomonadati</taxon>
        <taxon>Pseudomonadota</taxon>
        <taxon>Betaproteobacteria</taxon>
        <taxon>Burkholderiales</taxon>
        <taxon>Oxalobacteraceae</taxon>
        <taxon>Telluria group</taxon>
        <taxon>Duganella</taxon>
    </lineage>
</organism>
<protein>
    <submittedName>
        <fullName evidence="4">DnaJ domain-containing protein</fullName>
    </submittedName>
</protein>
<dbReference type="Proteomes" id="UP000450012">
    <property type="component" value="Unassembled WGS sequence"/>
</dbReference>
<keyword evidence="2" id="KW-1133">Transmembrane helix</keyword>
<dbReference type="SUPFAM" id="SSF46565">
    <property type="entry name" value="Chaperone J-domain"/>
    <property type="match status" value="1"/>
</dbReference>
<dbReference type="PANTHER" id="PTHR44825:SF1">
    <property type="entry name" value="DNAJ HOMOLOG SUBFAMILY C MEMBER 4"/>
    <property type="match status" value="1"/>
</dbReference>